<protein>
    <submittedName>
        <fullName evidence="2">Uncharacterized protein</fullName>
    </submittedName>
</protein>
<proteinExistence type="predicted"/>
<sequence length="124" mass="14533">MKGTDLNNLIEVRNDDLGEPAKYHCLLLAVQLTLMYINMDNSPKEKMNFQRIIAGKGARSKTQRYTLIKDMLIQMKRHGIRYPLKLQEYNVEEHAPLIQKYFNEKFPGEYRLAVIGEYGQMKPL</sequence>
<reference evidence="2" key="1">
    <citation type="submission" date="2022-11" db="UniProtKB">
        <authorList>
            <consortium name="WormBaseParasite"/>
        </authorList>
    </citation>
    <scope>IDENTIFICATION</scope>
</reference>
<accession>A0A914NVD8</accession>
<organism evidence="1 2">
    <name type="scientific">Meloidogyne incognita</name>
    <name type="common">Southern root-knot nematode worm</name>
    <name type="synonym">Oxyuris incognita</name>
    <dbReference type="NCBI Taxonomy" id="6306"/>
    <lineage>
        <taxon>Eukaryota</taxon>
        <taxon>Metazoa</taxon>
        <taxon>Ecdysozoa</taxon>
        <taxon>Nematoda</taxon>
        <taxon>Chromadorea</taxon>
        <taxon>Rhabditida</taxon>
        <taxon>Tylenchina</taxon>
        <taxon>Tylenchomorpha</taxon>
        <taxon>Tylenchoidea</taxon>
        <taxon>Meloidogynidae</taxon>
        <taxon>Meloidogyninae</taxon>
        <taxon>Meloidogyne</taxon>
        <taxon>Meloidogyne incognita group</taxon>
    </lineage>
</organism>
<dbReference type="WBParaSite" id="Minc3s10428g44077">
    <property type="protein sequence ID" value="Minc3s10428g44077"/>
    <property type="gene ID" value="Minc3s10428g44077"/>
</dbReference>
<dbReference type="AlphaFoldDB" id="A0A914NVD8"/>
<name>A0A914NVD8_MELIC</name>
<dbReference type="Proteomes" id="UP000887563">
    <property type="component" value="Unplaced"/>
</dbReference>
<evidence type="ECO:0000313" key="1">
    <source>
        <dbReference type="Proteomes" id="UP000887563"/>
    </source>
</evidence>
<evidence type="ECO:0000313" key="2">
    <source>
        <dbReference type="WBParaSite" id="Minc3s10428g44077"/>
    </source>
</evidence>
<keyword evidence="1" id="KW-1185">Reference proteome</keyword>